<gene>
    <name evidence="2" type="ORF">D4A92_22565</name>
</gene>
<keyword evidence="2" id="KW-0614">Plasmid</keyword>
<feature type="transmembrane region" description="Helical" evidence="1">
    <location>
        <begin position="62"/>
        <end position="79"/>
    </location>
</feature>
<dbReference type="RefSeq" id="WP_203020822.1">
    <property type="nucleotide sequence ID" value="NZ_CP032406.1"/>
</dbReference>
<accession>A0ABX7F186</accession>
<organism evidence="2 3">
    <name type="scientific">Rhizobium rosettiformans</name>
    <dbReference type="NCBI Taxonomy" id="1368430"/>
    <lineage>
        <taxon>Bacteria</taxon>
        <taxon>Pseudomonadati</taxon>
        <taxon>Pseudomonadota</taxon>
        <taxon>Alphaproteobacteria</taxon>
        <taxon>Hyphomicrobiales</taxon>
        <taxon>Rhizobiaceae</taxon>
        <taxon>Rhizobium/Agrobacterium group</taxon>
        <taxon>Rhizobium</taxon>
    </lineage>
</organism>
<sequence length="118" mass="13042">MTIRRFVRFAAWTGLALIVFVTLVPIEARPPTITSNNLDRALAFLGMSALFVIAYPRRVLSITVVLFFAAFVIELVQFASKTRHPEFQDAVVKALGVLVGVAAGWFTNYLSRRGAKSP</sequence>
<keyword evidence="1" id="KW-0472">Membrane</keyword>
<keyword evidence="1" id="KW-1133">Transmembrane helix</keyword>
<dbReference type="InterPro" id="IPR017015">
    <property type="entry name" value="UCP033367_VanZ"/>
</dbReference>
<reference evidence="2 3" key="1">
    <citation type="submission" date="2018-09" db="EMBL/GenBank/DDBJ databases">
        <title>Rhizobium sp. MAE2-X.</title>
        <authorList>
            <person name="Lee Y."/>
            <person name="Jeon C.O."/>
        </authorList>
    </citation>
    <scope>NUCLEOTIDE SEQUENCE [LARGE SCALE GENOMIC DNA]</scope>
    <source>
        <strain evidence="2 3">MAE2-X</strain>
        <plasmid evidence="2 3">p1</plasmid>
    </source>
</reference>
<protein>
    <submittedName>
        <fullName evidence="2">VanZ family protein</fullName>
    </submittedName>
</protein>
<dbReference type="EMBL" id="CP032406">
    <property type="protein sequence ID" value="QRF54312.1"/>
    <property type="molecule type" value="Genomic_DNA"/>
</dbReference>
<feature type="transmembrane region" description="Helical" evidence="1">
    <location>
        <begin position="91"/>
        <end position="110"/>
    </location>
</feature>
<geneLocation type="plasmid" evidence="2 3">
    <name>p1</name>
</geneLocation>
<keyword evidence="3" id="KW-1185">Reference proteome</keyword>
<name>A0ABX7F186_9HYPH</name>
<evidence type="ECO:0000313" key="2">
    <source>
        <dbReference type="EMBL" id="QRF54312.1"/>
    </source>
</evidence>
<feature type="transmembrane region" description="Helical" evidence="1">
    <location>
        <begin position="38"/>
        <end position="55"/>
    </location>
</feature>
<dbReference type="PIRSF" id="PIRSF033367">
    <property type="entry name" value="UCP033367_VanZ"/>
    <property type="match status" value="1"/>
</dbReference>
<keyword evidence="1" id="KW-0812">Transmembrane</keyword>
<evidence type="ECO:0000256" key="1">
    <source>
        <dbReference type="SAM" id="Phobius"/>
    </source>
</evidence>
<evidence type="ECO:0000313" key="3">
    <source>
        <dbReference type="Proteomes" id="UP000596351"/>
    </source>
</evidence>
<dbReference type="Proteomes" id="UP000596351">
    <property type="component" value="Plasmid p1"/>
</dbReference>
<proteinExistence type="predicted"/>